<dbReference type="GO" id="GO:0003924">
    <property type="term" value="F:GTPase activity"/>
    <property type="evidence" value="ECO:0007669"/>
    <property type="project" value="InterPro"/>
</dbReference>
<dbReference type="InterPro" id="IPR012340">
    <property type="entry name" value="NA-bd_OB-fold"/>
</dbReference>
<keyword evidence="2" id="KW-0342">GTP-binding</keyword>
<dbReference type="PANTHER" id="PTHR32120:SF11">
    <property type="entry name" value="SMALL RIBOSOMAL SUBUNIT BIOGENESIS GTPASE RSGA 1, MITOCHONDRIAL-RELATED"/>
    <property type="match status" value="1"/>
</dbReference>
<accession>A0A6D2KYN5</accession>
<dbReference type="PROSITE" id="PS50936">
    <property type="entry name" value="ENGC_GTPASE"/>
    <property type="match status" value="1"/>
</dbReference>
<dbReference type="Gene3D" id="2.40.50.140">
    <property type="entry name" value="Nucleic acid-binding proteins"/>
    <property type="match status" value="1"/>
</dbReference>
<name>A0A6D2KYN5_9BRAS</name>
<dbReference type="PANTHER" id="PTHR32120">
    <property type="entry name" value="SMALL RIBOSOMAL SUBUNIT BIOGENESIS GTPASE RSGA"/>
    <property type="match status" value="1"/>
</dbReference>
<dbReference type="HAMAP" id="MF_01820">
    <property type="entry name" value="GTPase_RsgA"/>
    <property type="match status" value="1"/>
</dbReference>
<protein>
    <recommendedName>
        <fullName evidence="7">EngC GTPase domain-containing protein</fullName>
    </recommendedName>
</protein>
<dbReference type="Pfam" id="PF03193">
    <property type="entry name" value="RsgA_GTPase"/>
    <property type="match status" value="1"/>
</dbReference>
<dbReference type="InterPro" id="IPR010914">
    <property type="entry name" value="RsgA_GTPase_dom"/>
</dbReference>
<dbReference type="Gene3D" id="1.10.40.50">
    <property type="entry name" value="Probable gtpase engc, domain 3"/>
    <property type="match status" value="1"/>
</dbReference>
<organism evidence="5 6">
    <name type="scientific">Microthlaspi erraticum</name>
    <dbReference type="NCBI Taxonomy" id="1685480"/>
    <lineage>
        <taxon>Eukaryota</taxon>
        <taxon>Viridiplantae</taxon>
        <taxon>Streptophyta</taxon>
        <taxon>Embryophyta</taxon>
        <taxon>Tracheophyta</taxon>
        <taxon>Spermatophyta</taxon>
        <taxon>Magnoliopsida</taxon>
        <taxon>eudicotyledons</taxon>
        <taxon>Gunneridae</taxon>
        <taxon>Pentapetalae</taxon>
        <taxon>rosids</taxon>
        <taxon>malvids</taxon>
        <taxon>Brassicales</taxon>
        <taxon>Brassicaceae</taxon>
        <taxon>Coluteocarpeae</taxon>
        <taxon>Microthlaspi</taxon>
    </lineage>
</organism>
<feature type="domain" description="CP-type G" evidence="4">
    <location>
        <begin position="157"/>
        <end position="346"/>
    </location>
</feature>
<gene>
    <name evidence="5" type="ORF">MERR_LOCUS45661</name>
</gene>
<evidence type="ECO:0000256" key="1">
    <source>
        <dbReference type="ARBA" id="ARBA00022741"/>
    </source>
</evidence>
<dbReference type="EMBL" id="CACVBM020001718">
    <property type="protein sequence ID" value="CAA7058425.1"/>
    <property type="molecule type" value="Genomic_DNA"/>
</dbReference>
<evidence type="ECO:0000259" key="4">
    <source>
        <dbReference type="PROSITE" id="PS51721"/>
    </source>
</evidence>
<keyword evidence="6" id="KW-1185">Reference proteome</keyword>
<dbReference type="InterPro" id="IPR004881">
    <property type="entry name" value="Ribosome_biogen_GTPase_RsgA"/>
</dbReference>
<reference evidence="5" key="1">
    <citation type="submission" date="2020-01" db="EMBL/GenBank/DDBJ databases">
        <authorList>
            <person name="Mishra B."/>
        </authorList>
    </citation>
    <scope>NUCLEOTIDE SEQUENCE [LARGE SCALE GENOMIC DNA]</scope>
</reference>
<feature type="domain" description="EngC GTPase" evidence="3">
    <location>
        <begin position="166"/>
        <end position="344"/>
    </location>
</feature>
<dbReference type="NCBIfam" id="TIGR00157">
    <property type="entry name" value="ribosome small subunit-dependent GTPase A"/>
    <property type="match status" value="1"/>
</dbReference>
<proteinExistence type="inferred from homology"/>
<dbReference type="SUPFAM" id="SSF50249">
    <property type="entry name" value="Nucleic acid-binding proteins"/>
    <property type="match status" value="1"/>
</dbReference>
<evidence type="ECO:0008006" key="7">
    <source>
        <dbReference type="Google" id="ProtNLM"/>
    </source>
</evidence>
<comment type="caution">
    <text evidence="5">The sequence shown here is derived from an EMBL/GenBank/DDBJ whole genome shotgun (WGS) entry which is preliminary data.</text>
</comment>
<evidence type="ECO:0000259" key="3">
    <source>
        <dbReference type="PROSITE" id="PS50936"/>
    </source>
</evidence>
<dbReference type="AlphaFoldDB" id="A0A6D2KYN5"/>
<dbReference type="CDD" id="cd01854">
    <property type="entry name" value="YjeQ_EngC"/>
    <property type="match status" value="1"/>
</dbReference>
<dbReference type="SUPFAM" id="SSF52540">
    <property type="entry name" value="P-loop containing nucleoside triphosphate hydrolases"/>
    <property type="match status" value="1"/>
</dbReference>
<evidence type="ECO:0000256" key="2">
    <source>
        <dbReference type="ARBA" id="ARBA00023134"/>
    </source>
</evidence>
<dbReference type="OrthoDB" id="442158at2759"/>
<dbReference type="InterPro" id="IPR027417">
    <property type="entry name" value="P-loop_NTPase"/>
</dbReference>
<evidence type="ECO:0000313" key="6">
    <source>
        <dbReference type="Proteomes" id="UP000467841"/>
    </source>
</evidence>
<dbReference type="InterPro" id="IPR030378">
    <property type="entry name" value="G_CP_dom"/>
</dbReference>
<dbReference type="Gene3D" id="3.40.50.300">
    <property type="entry name" value="P-loop containing nucleotide triphosphate hydrolases"/>
    <property type="match status" value="1"/>
</dbReference>
<dbReference type="GO" id="GO:0005525">
    <property type="term" value="F:GTP binding"/>
    <property type="evidence" value="ECO:0007669"/>
    <property type="project" value="UniProtKB-KW"/>
</dbReference>
<dbReference type="Proteomes" id="UP000467841">
    <property type="component" value="Unassembled WGS sequence"/>
</dbReference>
<keyword evidence="1" id="KW-0547">Nucleotide-binding</keyword>
<dbReference type="PROSITE" id="PS51721">
    <property type="entry name" value="G_CP"/>
    <property type="match status" value="1"/>
</dbReference>
<sequence length="427" mass="47939">MQTSSTSIIRRFSSAALASFLRRTSISHDGSGFGVGVGIRRSFYFLSPRRENPNVSRKNILRAFCAPVQEPPLFKSKAIGTVVTAQASYMRVIVQRVAIDGDDGDERSSKTGFEILCEVRTMLRKLGKIVLVGDKVLVEDIDWIDRRGVIVSLFDRRSENVDPPVANVDHLLVFFSVDEPKLKPDTLTRFLVQAESSGIPLTLALNKCELITQEEVESWRTRLRGWNYEPLFCSVETKVGLDEIEINLRNKTSVIIGPSGVGKSSLINVLRSSSSGVVEDENWFNPILGLMYDGQKKKKKKKWFEDQRVDEVSKGNSKGTHTTRNVTLMHLPGGGYIADTPGSNTHKLLKVTKQSLPLCFPEIRKMIEDGECEYSACSHIGEVPGCAVLEGGWERYTYFLKLLDEIRTEEEFQLKKYGTKKSEGHVR</sequence>
<evidence type="ECO:0000313" key="5">
    <source>
        <dbReference type="EMBL" id="CAA7058425.1"/>
    </source>
</evidence>